<evidence type="ECO:0000256" key="2">
    <source>
        <dbReference type="SAM" id="Phobius"/>
    </source>
</evidence>
<sequence length="798" mass="90311">MTNYLGRIGKLFGQNLKNPSTTHMQQHSPSDDHPFHSLVQHNRSQAEASYQLPSSSSLSDTKEKNKPYHQRHKAYPDCNCLMKTVLSPVKNYASRACHPLPRISSLVTIMNVLVVFFLLQFFISVGTVFIVLSSEGTLITINAEESAHGQAYEKVLNALTQFMSPSEAVTTTFHNHFLAFGLDSTCHTTWARLMAVARVLDSQITNMYFADKLNRVSVFEKRKQGNSVVMVPCYGPNATLTLSYAPTCRSSHLMYKVTDEGIIISSESQHKDFYLKNVTNAEWFQLITKSLNFSSSTHEIHLPLGQKYSIWSNIIQSPNNGNLSTFVSLLIREPKNGAFVGVAALEYGLADLNEYLTNLLPKETPHSIIVLDDKNHIWGACLKLSNIMQEEELYIASQGKVTQLHTRKGMIGFYYYSISFVPTNNIVVKLIILTEHVQFLISSVNTRVTTWVMLILILSLSVVLLLIVLKTITHPLQRLGKKMTNILRLDRTRSVGVEATSLFRDVKQMELSVETFRKALLYFSLFIPDHVVKYFLGNNDSESELLTVKRQVMSIVVLDLNDFTELQKIVGNVTFSQILSKILTEVTSSVQYNEGFVFEVSVKNGLKIYGLWNDATAPVENHETKATAAALEIKEIVENKIEMVKKEYHCSNINLFFKVVLASGLIDLGFTGSTISRICFSCFGDTVAVCEVLLEHCGQNEVLLCENVYQKVSNMFLCFYKQTIPYRSTVQGERCELRMYMLRKYLKDSNAYEQHIASKLLQIRKRRSEIDSTALNTDSIFISLCMELQNLGAFRMNN</sequence>
<feature type="transmembrane region" description="Helical" evidence="2">
    <location>
        <begin position="452"/>
        <end position="473"/>
    </location>
</feature>
<keyword evidence="5" id="KW-1185">Reference proteome</keyword>
<dbReference type="Gene3D" id="3.30.70.1230">
    <property type="entry name" value="Nucleotide cyclase"/>
    <property type="match status" value="1"/>
</dbReference>
<dbReference type="Proteomes" id="UP000816034">
    <property type="component" value="Unassembled WGS sequence"/>
</dbReference>
<protein>
    <recommendedName>
        <fullName evidence="3">Guanylate cyclase domain-containing protein</fullName>
    </recommendedName>
</protein>
<feature type="domain" description="Guanylate cyclase" evidence="3">
    <location>
        <begin position="554"/>
        <end position="694"/>
    </location>
</feature>
<gene>
    <name evidence="4" type="ORF">C9374_002521</name>
</gene>
<comment type="caution">
    <text evidence="4">The sequence shown here is derived from an EMBL/GenBank/DDBJ whole genome shotgun (WGS) entry which is preliminary data.</text>
</comment>
<dbReference type="RefSeq" id="XP_044550769.1">
    <property type="nucleotide sequence ID" value="XM_044691949.1"/>
</dbReference>
<dbReference type="GO" id="GO:0035556">
    <property type="term" value="P:intracellular signal transduction"/>
    <property type="evidence" value="ECO:0007669"/>
    <property type="project" value="InterPro"/>
</dbReference>
<evidence type="ECO:0000313" key="5">
    <source>
        <dbReference type="Proteomes" id="UP000816034"/>
    </source>
</evidence>
<name>A0AA88GTJ4_NAELO</name>
<dbReference type="PROSITE" id="PS50125">
    <property type="entry name" value="GUANYLATE_CYCLASE_2"/>
    <property type="match status" value="1"/>
</dbReference>
<evidence type="ECO:0000256" key="1">
    <source>
        <dbReference type="SAM" id="MobiDB-lite"/>
    </source>
</evidence>
<dbReference type="GeneID" id="68094977"/>
<accession>A0AA88GTJ4</accession>
<dbReference type="SUPFAM" id="SSF55073">
    <property type="entry name" value="Nucleotide cyclase"/>
    <property type="match status" value="1"/>
</dbReference>
<keyword evidence="2" id="KW-0472">Membrane</keyword>
<feature type="region of interest" description="Disordered" evidence="1">
    <location>
        <begin position="49"/>
        <end position="70"/>
    </location>
</feature>
<dbReference type="AlphaFoldDB" id="A0AA88GTJ4"/>
<feature type="transmembrane region" description="Helical" evidence="2">
    <location>
        <begin position="413"/>
        <end position="432"/>
    </location>
</feature>
<feature type="transmembrane region" description="Helical" evidence="2">
    <location>
        <begin position="109"/>
        <end position="132"/>
    </location>
</feature>
<dbReference type="EMBL" id="PYSW02000015">
    <property type="protein sequence ID" value="KAG2386777.1"/>
    <property type="molecule type" value="Genomic_DNA"/>
</dbReference>
<evidence type="ECO:0000259" key="3">
    <source>
        <dbReference type="PROSITE" id="PS50125"/>
    </source>
</evidence>
<keyword evidence="2" id="KW-0812">Transmembrane</keyword>
<feature type="compositionally biased region" description="Polar residues" evidence="1">
    <location>
        <begin position="15"/>
        <end position="28"/>
    </location>
</feature>
<reference evidence="4 5" key="1">
    <citation type="journal article" date="2018" name="BMC Genomics">
        <title>The genome of Naegleria lovaniensis, the basis for a comparative approach to unravel pathogenicity factors of the human pathogenic amoeba N. fowleri.</title>
        <authorList>
            <person name="Liechti N."/>
            <person name="Schurch N."/>
            <person name="Bruggmann R."/>
            <person name="Wittwer M."/>
        </authorList>
    </citation>
    <scope>NUCLEOTIDE SEQUENCE [LARGE SCALE GENOMIC DNA]</scope>
    <source>
        <strain evidence="4 5">ATCC 30569</strain>
    </source>
</reference>
<evidence type="ECO:0000313" key="4">
    <source>
        <dbReference type="EMBL" id="KAG2386777.1"/>
    </source>
</evidence>
<proteinExistence type="predicted"/>
<dbReference type="InterPro" id="IPR029787">
    <property type="entry name" value="Nucleotide_cyclase"/>
</dbReference>
<feature type="region of interest" description="Disordered" evidence="1">
    <location>
        <begin position="15"/>
        <end position="37"/>
    </location>
</feature>
<organism evidence="4 5">
    <name type="scientific">Naegleria lovaniensis</name>
    <name type="common">Amoeba</name>
    <dbReference type="NCBI Taxonomy" id="51637"/>
    <lineage>
        <taxon>Eukaryota</taxon>
        <taxon>Discoba</taxon>
        <taxon>Heterolobosea</taxon>
        <taxon>Tetramitia</taxon>
        <taxon>Eutetramitia</taxon>
        <taxon>Vahlkampfiidae</taxon>
        <taxon>Naegleria</taxon>
    </lineage>
</organism>
<keyword evidence="2" id="KW-1133">Transmembrane helix</keyword>
<dbReference type="GO" id="GO:0009190">
    <property type="term" value="P:cyclic nucleotide biosynthetic process"/>
    <property type="evidence" value="ECO:0007669"/>
    <property type="project" value="InterPro"/>
</dbReference>
<dbReference type="InterPro" id="IPR001054">
    <property type="entry name" value="A/G_cyclase"/>
</dbReference>